<dbReference type="Pfam" id="PF00691">
    <property type="entry name" value="OmpA"/>
    <property type="match status" value="1"/>
</dbReference>
<comment type="subcellular location">
    <subcellularLocation>
        <location evidence="1">Membrane</location>
    </subcellularLocation>
</comment>
<accession>A0ABN5IYR4</accession>
<dbReference type="PROSITE" id="PS51123">
    <property type="entry name" value="OMPA_2"/>
    <property type="match status" value="1"/>
</dbReference>
<evidence type="ECO:0000259" key="5">
    <source>
        <dbReference type="PROSITE" id="PS51123"/>
    </source>
</evidence>
<dbReference type="PRINTS" id="PR01021">
    <property type="entry name" value="OMPADOMAIN"/>
</dbReference>
<feature type="signal peptide" evidence="4">
    <location>
        <begin position="1"/>
        <end position="20"/>
    </location>
</feature>
<dbReference type="InterPro" id="IPR036737">
    <property type="entry name" value="OmpA-like_sf"/>
</dbReference>
<protein>
    <submittedName>
        <fullName evidence="6">OmpA family protein</fullName>
    </submittedName>
</protein>
<dbReference type="Proteomes" id="UP000240527">
    <property type="component" value="Chromosome"/>
</dbReference>
<name>A0ABN5IYR4_9CAUL</name>
<organism evidence="6 7">
    <name type="scientific">Caulobacter segnis</name>
    <dbReference type="NCBI Taxonomy" id="88688"/>
    <lineage>
        <taxon>Bacteria</taxon>
        <taxon>Pseudomonadati</taxon>
        <taxon>Pseudomonadota</taxon>
        <taxon>Alphaproteobacteria</taxon>
        <taxon>Caulobacterales</taxon>
        <taxon>Caulobacteraceae</taxon>
        <taxon>Caulobacter</taxon>
    </lineage>
</organism>
<evidence type="ECO:0000256" key="4">
    <source>
        <dbReference type="SAM" id="SignalP"/>
    </source>
</evidence>
<dbReference type="EMBL" id="CP027850">
    <property type="protein sequence ID" value="AVQ04037.1"/>
    <property type="molecule type" value="Genomic_DNA"/>
</dbReference>
<gene>
    <name evidence="6" type="ORF">B7G68_20615</name>
</gene>
<evidence type="ECO:0000256" key="3">
    <source>
        <dbReference type="PROSITE-ProRule" id="PRU00473"/>
    </source>
</evidence>
<keyword evidence="2 3" id="KW-0472">Membrane</keyword>
<evidence type="ECO:0000256" key="1">
    <source>
        <dbReference type="ARBA" id="ARBA00004370"/>
    </source>
</evidence>
<feature type="domain" description="OmpA-like" evidence="5">
    <location>
        <begin position="36"/>
        <end position="151"/>
    </location>
</feature>
<keyword evidence="4" id="KW-0732">Signal</keyword>
<dbReference type="CDD" id="cd07185">
    <property type="entry name" value="OmpA_C-like"/>
    <property type="match status" value="1"/>
</dbReference>
<dbReference type="InterPro" id="IPR006665">
    <property type="entry name" value="OmpA-like"/>
</dbReference>
<dbReference type="InterPro" id="IPR006664">
    <property type="entry name" value="OMP_bac"/>
</dbReference>
<keyword evidence="7" id="KW-1185">Reference proteome</keyword>
<evidence type="ECO:0000313" key="7">
    <source>
        <dbReference type="Proteomes" id="UP000240527"/>
    </source>
</evidence>
<dbReference type="SUPFAM" id="SSF103088">
    <property type="entry name" value="OmpA-like"/>
    <property type="match status" value="1"/>
</dbReference>
<sequence>MKTMKATILIGAVLTLAACAETSGPWRTLKRPVAVAGPTCLSFTSSIYFDQDSAALTPEARMVLANARTQAKGCRVESVRVIGLADAVGASEANLALSKRRADVVSSALAAHGFGKADFDLAAVGDAGARAPSGAAAPLRRRADIVFALASPAR</sequence>
<reference evidence="6 7" key="1">
    <citation type="journal article" date="2015" name="Biotechnol. Bioeng.">
        <title>Genome sequence and phenotypic characterization of Caulobacter segnis.</title>
        <authorList>
            <person name="Patel S."/>
            <person name="Fletcher B."/>
            <person name="Scott D.C."/>
            <person name="Ely B."/>
        </authorList>
    </citation>
    <scope>NUCLEOTIDE SEQUENCE [LARGE SCALE GENOMIC DNA]</scope>
    <source>
        <strain evidence="6 7">TK0059</strain>
    </source>
</reference>
<evidence type="ECO:0000313" key="6">
    <source>
        <dbReference type="EMBL" id="AVQ04037.1"/>
    </source>
</evidence>
<dbReference type="Gene3D" id="3.30.1330.60">
    <property type="entry name" value="OmpA-like domain"/>
    <property type="match status" value="1"/>
</dbReference>
<feature type="chain" id="PRO_5047439207" evidence="4">
    <location>
        <begin position="21"/>
        <end position="154"/>
    </location>
</feature>
<dbReference type="PROSITE" id="PS51257">
    <property type="entry name" value="PROKAR_LIPOPROTEIN"/>
    <property type="match status" value="1"/>
</dbReference>
<evidence type="ECO:0000256" key="2">
    <source>
        <dbReference type="ARBA" id="ARBA00023136"/>
    </source>
</evidence>
<proteinExistence type="predicted"/>
<dbReference type="RefSeq" id="WP_013081094.1">
    <property type="nucleotide sequence ID" value="NZ_CP027850.1"/>
</dbReference>